<evidence type="ECO:0000313" key="10">
    <source>
        <dbReference type="Proteomes" id="UP000755585"/>
    </source>
</evidence>
<feature type="transmembrane region" description="Helical" evidence="8">
    <location>
        <begin position="227"/>
        <end position="246"/>
    </location>
</feature>
<dbReference type="CDD" id="cd06579">
    <property type="entry name" value="TM_PBP1_transp_AraH_like"/>
    <property type="match status" value="1"/>
</dbReference>
<proteinExistence type="predicted"/>
<feature type="transmembrane region" description="Helical" evidence="8">
    <location>
        <begin position="171"/>
        <end position="197"/>
    </location>
</feature>
<evidence type="ECO:0000256" key="1">
    <source>
        <dbReference type="ARBA" id="ARBA00004651"/>
    </source>
</evidence>
<keyword evidence="5 8" id="KW-0812">Transmembrane</keyword>
<keyword evidence="6 8" id="KW-1133">Transmembrane helix</keyword>
<dbReference type="PANTHER" id="PTHR32196:SF21">
    <property type="entry name" value="ABC TRANSPORTER PERMEASE PROTEIN YPHD-RELATED"/>
    <property type="match status" value="1"/>
</dbReference>
<keyword evidence="10" id="KW-1185">Reference proteome</keyword>
<feature type="transmembrane region" description="Helical" evidence="8">
    <location>
        <begin position="266"/>
        <end position="295"/>
    </location>
</feature>
<feature type="transmembrane region" description="Helical" evidence="8">
    <location>
        <begin position="61"/>
        <end position="94"/>
    </location>
</feature>
<comment type="subcellular location">
    <subcellularLocation>
        <location evidence="1">Cell membrane</location>
        <topology evidence="1">Multi-pass membrane protein</topology>
    </subcellularLocation>
</comment>
<keyword evidence="4" id="KW-0997">Cell inner membrane</keyword>
<evidence type="ECO:0000256" key="6">
    <source>
        <dbReference type="ARBA" id="ARBA00022989"/>
    </source>
</evidence>
<organism evidence="9 10">
    <name type="scientific">Kribbella aluminosa</name>
    <dbReference type="NCBI Taxonomy" id="416017"/>
    <lineage>
        <taxon>Bacteria</taxon>
        <taxon>Bacillati</taxon>
        <taxon>Actinomycetota</taxon>
        <taxon>Actinomycetes</taxon>
        <taxon>Propionibacteriales</taxon>
        <taxon>Kribbellaceae</taxon>
        <taxon>Kribbella</taxon>
    </lineage>
</organism>
<feature type="transmembrane region" description="Helical" evidence="8">
    <location>
        <begin position="133"/>
        <end position="151"/>
    </location>
</feature>
<dbReference type="InterPro" id="IPR001851">
    <property type="entry name" value="ABC_transp_permease"/>
</dbReference>
<feature type="transmembrane region" description="Helical" evidence="8">
    <location>
        <begin position="26"/>
        <end position="49"/>
    </location>
</feature>
<evidence type="ECO:0000313" key="9">
    <source>
        <dbReference type="EMBL" id="MBP2356764.1"/>
    </source>
</evidence>
<evidence type="ECO:0000256" key="8">
    <source>
        <dbReference type="SAM" id="Phobius"/>
    </source>
</evidence>
<dbReference type="RefSeq" id="WP_209699222.1">
    <property type="nucleotide sequence ID" value="NZ_BAAAVU010000004.1"/>
</dbReference>
<evidence type="ECO:0000256" key="5">
    <source>
        <dbReference type="ARBA" id="ARBA00022692"/>
    </source>
</evidence>
<protein>
    <submittedName>
        <fullName evidence="9">Fructose transport system permease protein</fullName>
    </submittedName>
</protein>
<dbReference type="PANTHER" id="PTHR32196">
    <property type="entry name" value="ABC TRANSPORTER PERMEASE PROTEIN YPHD-RELATED-RELATED"/>
    <property type="match status" value="1"/>
</dbReference>
<keyword evidence="3" id="KW-1003">Cell membrane</keyword>
<keyword evidence="7 8" id="KW-0472">Membrane</keyword>
<evidence type="ECO:0000256" key="4">
    <source>
        <dbReference type="ARBA" id="ARBA00022519"/>
    </source>
</evidence>
<evidence type="ECO:0000256" key="2">
    <source>
        <dbReference type="ARBA" id="ARBA00022448"/>
    </source>
</evidence>
<comment type="caution">
    <text evidence="9">The sequence shown here is derived from an EMBL/GenBank/DDBJ whole genome shotgun (WGS) entry which is preliminary data.</text>
</comment>
<dbReference type="Pfam" id="PF02653">
    <property type="entry name" value="BPD_transp_2"/>
    <property type="match status" value="1"/>
</dbReference>
<evidence type="ECO:0000256" key="7">
    <source>
        <dbReference type="ARBA" id="ARBA00023136"/>
    </source>
</evidence>
<feature type="transmembrane region" description="Helical" evidence="8">
    <location>
        <begin position="106"/>
        <end position="126"/>
    </location>
</feature>
<keyword evidence="2" id="KW-0813">Transport</keyword>
<name>A0ABS4UYQ3_9ACTN</name>
<accession>A0ABS4UYQ3</accession>
<reference evidence="9 10" key="1">
    <citation type="submission" date="2021-03" db="EMBL/GenBank/DDBJ databases">
        <title>Sequencing the genomes of 1000 actinobacteria strains.</title>
        <authorList>
            <person name="Klenk H.-P."/>
        </authorList>
    </citation>
    <scope>NUCLEOTIDE SEQUENCE [LARGE SCALE GENOMIC DNA]</scope>
    <source>
        <strain evidence="9 10">DSM 18824</strain>
    </source>
</reference>
<dbReference type="Proteomes" id="UP000755585">
    <property type="component" value="Unassembled WGS sequence"/>
</dbReference>
<dbReference type="EMBL" id="JAGINT010000002">
    <property type="protein sequence ID" value="MBP2356764.1"/>
    <property type="molecule type" value="Genomic_DNA"/>
</dbReference>
<gene>
    <name evidence="9" type="ORF">JOF29_007874</name>
</gene>
<evidence type="ECO:0000256" key="3">
    <source>
        <dbReference type="ARBA" id="ARBA00022475"/>
    </source>
</evidence>
<sequence length="332" mass="34568">MSTATTTADTGSRSGALRVLFARNPVLGPTAALLVAIIFFSLATSTFANIDNFSFIVQQSIVVGTLALGQTLVILTSGIDLANASIAVFGTLLMTRLTTGHLPGPVALVLAIVACTLVATLSGLLVSRIKLPPFIVTLGMLAVMTAVTNLYSKGTTWPVPSGLLTWLGTSLYLFGRVQFTMGMVIAALLFVLMWFVLAKTGWGRHVYAVGNEPEAARLTGIHIDRTLVSVYAVAGIIYGFAAWMALGRTPTADPNAYQTGNLDSITAVVIGGTSLFGGRGGVVGTVVGALIVAVLRSGLTQMGIDSNYQNLATGVLVIAAVAFDQATRRRSS</sequence>